<dbReference type="GO" id="GO:0046872">
    <property type="term" value="F:metal ion binding"/>
    <property type="evidence" value="ECO:0007669"/>
    <property type="project" value="InterPro"/>
</dbReference>
<dbReference type="Proteomes" id="UP000279673">
    <property type="component" value="Unassembled WGS sequence"/>
</dbReference>
<comment type="similarity">
    <text evidence="2 4">Belongs to the peptidase M16 family.</text>
</comment>
<sequence length="419" mass="45898">MIETTTLPNGLRIITEPMPGLASVSVGIWVLAGGRHERPEQNGIAHFLEHMAFKGTKTRTALQIAEAIEDVGGYINAYTSREMTAFYARVLGADVPLALDVISDIVLNPVFDQREIEVERNVILQEIGQTLDTPDDIIFDWLQEAAYPDQAIGRTILGPAEKVSRFGREDLSRFVGEHYGPDQMILAAAGDVDHDAIVKQAEAIFGGLSPVRQPAPQLARWVGSERRELRDLEQVHFALAFEGPTYRDRDLYTAQVYTTAMGGGMSSRLFQKIREERGLCYSIFAQAGAYDDTGMITIYAGTSEEEVASLAALTIDELKRAAEDMTEAEVARARAQMKAGMLMGLESPSSRAERLARNLAVWGRVPPLDEIAGLIDAVSTADVRRYGEEMITRDRTALALYGPAASAPDLAGLRQRLAA</sequence>
<dbReference type="InterPro" id="IPR001431">
    <property type="entry name" value="Pept_M16_Zn_BS"/>
</dbReference>
<dbReference type="PANTHER" id="PTHR11851:SF49">
    <property type="entry name" value="MITOCHONDRIAL-PROCESSING PEPTIDASE SUBUNIT ALPHA"/>
    <property type="match status" value="1"/>
</dbReference>
<dbReference type="GO" id="GO:0006508">
    <property type="term" value="P:proteolysis"/>
    <property type="evidence" value="ECO:0007669"/>
    <property type="project" value="InterPro"/>
</dbReference>
<keyword evidence="8" id="KW-1185">Reference proteome</keyword>
<dbReference type="RefSeq" id="WP_121531769.1">
    <property type="nucleotide sequence ID" value="NZ_RCHI01000004.1"/>
</dbReference>
<dbReference type="EMBL" id="RCHI01000004">
    <property type="protein sequence ID" value="RLL71358.1"/>
    <property type="molecule type" value="Genomic_DNA"/>
</dbReference>
<dbReference type="PANTHER" id="PTHR11851">
    <property type="entry name" value="METALLOPROTEASE"/>
    <property type="match status" value="1"/>
</dbReference>
<keyword evidence="3" id="KW-0378">Hydrolase</keyword>
<dbReference type="SUPFAM" id="SSF63411">
    <property type="entry name" value="LuxS/MPP-like metallohydrolase"/>
    <property type="match status" value="2"/>
</dbReference>
<evidence type="ECO:0000256" key="1">
    <source>
        <dbReference type="ARBA" id="ARBA00001947"/>
    </source>
</evidence>
<evidence type="ECO:0000256" key="4">
    <source>
        <dbReference type="RuleBase" id="RU004447"/>
    </source>
</evidence>
<dbReference type="Pfam" id="PF00675">
    <property type="entry name" value="Peptidase_M16"/>
    <property type="match status" value="1"/>
</dbReference>
<proteinExistence type="inferred from homology"/>
<dbReference type="InterPro" id="IPR050361">
    <property type="entry name" value="MPP/UQCRC_Complex"/>
</dbReference>
<reference evidence="7 8" key="1">
    <citation type="submission" date="2018-10" db="EMBL/GenBank/DDBJ databases">
        <title>Rhodobacter sp . BO-81.</title>
        <authorList>
            <person name="Im W.T."/>
        </authorList>
    </citation>
    <scope>NUCLEOTIDE SEQUENCE [LARGE SCALE GENOMIC DNA]</scope>
    <source>
        <strain evidence="7 8">BO-81</strain>
    </source>
</reference>
<evidence type="ECO:0000256" key="2">
    <source>
        <dbReference type="ARBA" id="ARBA00007261"/>
    </source>
</evidence>
<name>A0A421BSU2_9RHOB</name>
<dbReference type="InterPro" id="IPR011249">
    <property type="entry name" value="Metalloenz_LuxS/M16"/>
</dbReference>
<protein>
    <submittedName>
        <fullName evidence="7">Insulinase family protein</fullName>
    </submittedName>
</protein>
<evidence type="ECO:0000313" key="8">
    <source>
        <dbReference type="Proteomes" id="UP000279673"/>
    </source>
</evidence>
<feature type="domain" description="Peptidase M16 N-terminal" evidence="5">
    <location>
        <begin position="13"/>
        <end position="159"/>
    </location>
</feature>
<gene>
    <name evidence="7" type="ORF">DYS74_05630</name>
</gene>
<evidence type="ECO:0000259" key="5">
    <source>
        <dbReference type="Pfam" id="PF00675"/>
    </source>
</evidence>
<dbReference type="InterPro" id="IPR011765">
    <property type="entry name" value="Pept_M16_N"/>
</dbReference>
<keyword evidence="3" id="KW-0645">Protease</keyword>
<accession>A0A421BSU2</accession>
<evidence type="ECO:0000256" key="3">
    <source>
        <dbReference type="ARBA" id="ARBA00023049"/>
    </source>
</evidence>
<evidence type="ECO:0000313" key="7">
    <source>
        <dbReference type="EMBL" id="RLL71358.1"/>
    </source>
</evidence>
<feature type="domain" description="Peptidase M16 C-terminal" evidence="6">
    <location>
        <begin position="166"/>
        <end position="337"/>
    </location>
</feature>
<organism evidence="7 8">
    <name type="scientific">Paenirhodobacter hankyongi</name>
    <dbReference type="NCBI Taxonomy" id="2294033"/>
    <lineage>
        <taxon>Bacteria</taxon>
        <taxon>Pseudomonadati</taxon>
        <taxon>Pseudomonadota</taxon>
        <taxon>Alphaproteobacteria</taxon>
        <taxon>Rhodobacterales</taxon>
        <taxon>Rhodobacter group</taxon>
        <taxon>Paenirhodobacter</taxon>
    </lineage>
</organism>
<comment type="caution">
    <text evidence="7">The sequence shown here is derived from an EMBL/GenBank/DDBJ whole genome shotgun (WGS) entry which is preliminary data.</text>
</comment>
<dbReference type="InterPro" id="IPR007863">
    <property type="entry name" value="Peptidase_M16_C"/>
</dbReference>
<dbReference type="PROSITE" id="PS00143">
    <property type="entry name" value="INSULINASE"/>
    <property type="match status" value="1"/>
</dbReference>
<dbReference type="Pfam" id="PF05193">
    <property type="entry name" value="Peptidase_M16_C"/>
    <property type="match status" value="1"/>
</dbReference>
<dbReference type="Gene3D" id="3.30.830.10">
    <property type="entry name" value="Metalloenzyme, LuxS/M16 peptidase-like"/>
    <property type="match status" value="2"/>
</dbReference>
<evidence type="ECO:0000259" key="6">
    <source>
        <dbReference type="Pfam" id="PF05193"/>
    </source>
</evidence>
<dbReference type="GO" id="GO:0004222">
    <property type="term" value="F:metalloendopeptidase activity"/>
    <property type="evidence" value="ECO:0007669"/>
    <property type="project" value="InterPro"/>
</dbReference>
<keyword evidence="3" id="KW-0482">Metalloprotease</keyword>
<comment type="cofactor">
    <cofactor evidence="1">
        <name>Zn(2+)</name>
        <dbReference type="ChEBI" id="CHEBI:29105"/>
    </cofactor>
</comment>
<dbReference type="FunFam" id="3.30.830.10:FF:000008">
    <property type="entry name" value="Mitochondrial-processing peptidase subunit beta"/>
    <property type="match status" value="1"/>
</dbReference>
<dbReference type="AlphaFoldDB" id="A0A421BSU2"/>